<dbReference type="GO" id="GO:0012505">
    <property type="term" value="C:endomembrane system"/>
    <property type="evidence" value="ECO:0007669"/>
    <property type="project" value="TreeGrafter"/>
</dbReference>
<reference evidence="2 3" key="1">
    <citation type="submission" date="2019-12" db="EMBL/GenBank/DDBJ databases">
        <title>Nitratireductor arenosus sp. nov., Isolated from sea sand, Jeju island, South Korea.</title>
        <authorList>
            <person name="Kim W."/>
        </authorList>
    </citation>
    <scope>NUCLEOTIDE SEQUENCE [LARGE SCALE GENOMIC DNA]</scope>
    <source>
        <strain evidence="2 3">CAU 1489</strain>
    </source>
</reference>
<dbReference type="AlphaFoldDB" id="A0A844QG00"/>
<keyword evidence="3" id="KW-1185">Reference proteome</keyword>
<dbReference type="PANTHER" id="PTHR43372">
    <property type="entry name" value="FATTY-ACID AMIDE HYDROLASE"/>
    <property type="match status" value="1"/>
</dbReference>
<dbReference type="Proteomes" id="UP000463224">
    <property type="component" value="Unassembled WGS sequence"/>
</dbReference>
<dbReference type="InterPro" id="IPR036928">
    <property type="entry name" value="AS_sf"/>
</dbReference>
<protein>
    <submittedName>
        <fullName evidence="2">Amidase</fullName>
    </submittedName>
</protein>
<dbReference type="InterPro" id="IPR023631">
    <property type="entry name" value="Amidase_dom"/>
</dbReference>
<evidence type="ECO:0000313" key="3">
    <source>
        <dbReference type="Proteomes" id="UP000463224"/>
    </source>
</evidence>
<dbReference type="Pfam" id="PF01425">
    <property type="entry name" value="Amidase"/>
    <property type="match status" value="1"/>
</dbReference>
<dbReference type="InterPro" id="IPR052739">
    <property type="entry name" value="FAAH2"/>
</dbReference>
<organism evidence="2 3">
    <name type="scientific">Nitratireductor arenosus</name>
    <dbReference type="NCBI Taxonomy" id="2682096"/>
    <lineage>
        <taxon>Bacteria</taxon>
        <taxon>Pseudomonadati</taxon>
        <taxon>Pseudomonadota</taxon>
        <taxon>Alphaproteobacteria</taxon>
        <taxon>Hyphomicrobiales</taxon>
        <taxon>Phyllobacteriaceae</taxon>
        <taxon>Nitratireductor</taxon>
    </lineage>
</organism>
<dbReference type="PANTHER" id="PTHR43372:SF4">
    <property type="entry name" value="FATTY-ACID AMIDE HYDROLASE 2"/>
    <property type="match status" value="1"/>
</dbReference>
<comment type="caution">
    <text evidence="2">The sequence shown here is derived from an EMBL/GenBank/DDBJ whole genome shotgun (WGS) entry which is preliminary data.</text>
</comment>
<evidence type="ECO:0000259" key="1">
    <source>
        <dbReference type="Pfam" id="PF01425"/>
    </source>
</evidence>
<feature type="domain" description="Amidase" evidence="1">
    <location>
        <begin position="48"/>
        <end position="446"/>
    </location>
</feature>
<name>A0A844QG00_9HYPH</name>
<dbReference type="EMBL" id="WPHG01000001">
    <property type="protein sequence ID" value="MVA96911.1"/>
    <property type="molecule type" value="Genomic_DNA"/>
</dbReference>
<accession>A0A844QG00</accession>
<evidence type="ECO:0000313" key="2">
    <source>
        <dbReference type="EMBL" id="MVA96911.1"/>
    </source>
</evidence>
<dbReference type="RefSeq" id="WP_156711801.1">
    <property type="nucleotide sequence ID" value="NZ_WPHG01000001.1"/>
</dbReference>
<sequence length="464" mass="50099">MTVDIPEILTRPLRETVAELADDTTRETLYRALRARREDVEPVVNAFEARREQSPRAAKGPLNGLPVTVKDQIAAEGWPRTFGLERPSRRADRASASIVARLVGLGAEVTGKTALPPNALDFQTFNRRRGRTSNPHDPRFTAGGSSGGGAAAVASGMSLLDIGADLAGSLRLPAAWCGVTSLTPTEGGWPADGMLPGGQRLQHFARIGPIARRVDDLAFLWDCLAGAEAGKETSGSYRIGLWTPDGPAPMEAAARTVWDGFSTRLAATGVTVEPDPMRPLFKPESYRLFGEIMGYETGALIPAPIRWLLRRDRSPARRSPGFLAHVHTGYRRDGTRHADNLARMAVARREAAARFDGVDALVLPVTGLCAFRHLDPSSDRAGVRDYAQRFDTAAGPLFYFDALTRFAVPVTLLGWPVVTLPIGRDANGIPLGVQVVGKPGRERALLDLCATIETRLPAYSGTER</sequence>
<dbReference type="SUPFAM" id="SSF75304">
    <property type="entry name" value="Amidase signature (AS) enzymes"/>
    <property type="match status" value="1"/>
</dbReference>
<dbReference type="Gene3D" id="3.90.1300.10">
    <property type="entry name" value="Amidase signature (AS) domain"/>
    <property type="match status" value="1"/>
</dbReference>
<proteinExistence type="predicted"/>
<gene>
    <name evidence="2" type="ORF">GN330_06560</name>
</gene>